<dbReference type="Proteomes" id="UP000868497">
    <property type="component" value="Unassembled WGS sequence"/>
</dbReference>
<protein>
    <submittedName>
        <fullName evidence="1">NinE family protein</fullName>
    </submittedName>
</protein>
<evidence type="ECO:0000313" key="1">
    <source>
        <dbReference type="EMBL" id="HAU4359832.1"/>
    </source>
</evidence>
<sequence length="48" mass="5732">MMRRSATQIVIDHLIFTPTKRSRNRKKPTPAESDIVTFNYTAHLWDMR</sequence>
<organism evidence="1 2">
    <name type="scientific">Klebsiella oxytoca</name>
    <dbReference type="NCBI Taxonomy" id="571"/>
    <lineage>
        <taxon>Bacteria</taxon>
        <taxon>Pseudomonadati</taxon>
        <taxon>Pseudomonadota</taxon>
        <taxon>Gammaproteobacteria</taxon>
        <taxon>Enterobacterales</taxon>
        <taxon>Enterobacteriaceae</taxon>
        <taxon>Klebsiella/Raoultella group</taxon>
        <taxon>Klebsiella</taxon>
    </lineage>
</organism>
<comment type="caution">
    <text evidence="1">The sequence shown here is derived from an EMBL/GenBank/DDBJ whole genome shotgun (WGS) entry which is preliminary data.</text>
</comment>
<dbReference type="InterPro" id="IPR007986">
    <property type="entry name" value="NINE"/>
</dbReference>
<dbReference type="Pfam" id="PF05322">
    <property type="entry name" value="NinE"/>
    <property type="match status" value="1"/>
</dbReference>
<dbReference type="AlphaFoldDB" id="A0AAD3UQ27"/>
<name>A0AAD3UQ27_KLEOX</name>
<reference evidence="1" key="1">
    <citation type="journal article" date="2018" name="Genome Biol.">
        <title>SKESA: strategic k-mer extension for scrupulous assemblies.</title>
        <authorList>
            <person name="Souvorov A."/>
            <person name="Agarwala R."/>
            <person name="Lipman D.J."/>
        </authorList>
    </citation>
    <scope>NUCLEOTIDE SEQUENCE</scope>
    <source>
        <strain evidence="1">AUSMDU00005748</strain>
    </source>
</reference>
<proteinExistence type="predicted"/>
<reference evidence="1" key="2">
    <citation type="submission" date="2019-09" db="EMBL/GenBank/DDBJ databases">
        <authorList>
            <consortium name="NCBI Pathogen Detection Project"/>
        </authorList>
    </citation>
    <scope>NUCLEOTIDE SEQUENCE</scope>
    <source>
        <strain evidence="1">AUSMDU00005748</strain>
    </source>
</reference>
<dbReference type="RefSeq" id="WP_202860321.1">
    <property type="nucleotide sequence ID" value="NZ_JAETUX010000001.1"/>
</dbReference>
<evidence type="ECO:0000313" key="2">
    <source>
        <dbReference type="Proteomes" id="UP000868497"/>
    </source>
</evidence>
<accession>A0AAD3UQ27</accession>
<gene>
    <name evidence="1" type="ORF">F6W21_26245</name>
</gene>
<dbReference type="EMBL" id="DACXIC010000053">
    <property type="protein sequence ID" value="HAU4359832.1"/>
    <property type="molecule type" value="Genomic_DNA"/>
</dbReference>